<evidence type="ECO:0000256" key="1">
    <source>
        <dbReference type="ARBA" id="ARBA00009054"/>
    </source>
</evidence>
<reference evidence="3" key="1">
    <citation type="submission" date="2018-05" db="EMBL/GenBank/DDBJ databases">
        <authorList>
            <person name="Lanie J.A."/>
            <person name="Ng W.-L."/>
            <person name="Kazmierczak K.M."/>
            <person name="Andrzejewski T.M."/>
            <person name="Davidsen T.M."/>
            <person name="Wayne K.J."/>
            <person name="Tettelin H."/>
            <person name="Glass J.I."/>
            <person name="Rusch D."/>
            <person name="Podicherti R."/>
            <person name="Tsui H.-C.T."/>
            <person name="Winkler M.E."/>
        </authorList>
    </citation>
    <scope>NUCLEOTIDE SEQUENCE</scope>
</reference>
<comment type="similarity">
    <text evidence="1">Belongs to the GrpE family.</text>
</comment>
<dbReference type="GO" id="GO:0051087">
    <property type="term" value="F:protein-folding chaperone binding"/>
    <property type="evidence" value="ECO:0007669"/>
    <property type="project" value="InterPro"/>
</dbReference>
<dbReference type="SUPFAM" id="SSF58014">
    <property type="entry name" value="Coiled-coil domain of nucleotide exchange factor GrpE"/>
    <property type="match status" value="1"/>
</dbReference>
<name>A0A382MKH5_9ZZZZ</name>
<dbReference type="PANTHER" id="PTHR21237:SF23">
    <property type="entry name" value="GRPE PROTEIN HOMOLOG, MITOCHONDRIAL"/>
    <property type="match status" value="1"/>
</dbReference>
<dbReference type="Gene3D" id="3.90.20.20">
    <property type="match status" value="1"/>
</dbReference>
<evidence type="ECO:0008006" key="4">
    <source>
        <dbReference type="Google" id="ProtNLM"/>
    </source>
</evidence>
<dbReference type="InterPro" id="IPR000740">
    <property type="entry name" value="GrpE"/>
</dbReference>
<proteinExistence type="inferred from homology"/>
<dbReference type="Pfam" id="PF01025">
    <property type="entry name" value="GrpE"/>
    <property type="match status" value="1"/>
</dbReference>
<evidence type="ECO:0000256" key="2">
    <source>
        <dbReference type="ARBA" id="ARBA00023186"/>
    </source>
</evidence>
<protein>
    <recommendedName>
        <fullName evidence="4">Nucleotide exchange factor GrpE</fullName>
    </recommendedName>
</protein>
<dbReference type="CDD" id="cd00446">
    <property type="entry name" value="GrpE"/>
    <property type="match status" value="1"/>
</dbReference>
<dbReference type="PROSITE" id="PS01071">
    <property type="entry name" value="GRPE"/>
    <property type="match status" value="1"/>
</dbReference>
<organism evidence="3">
    <name type="scientific">marine metagenome</name>
    <dbReference type="NCBI Taxonomy" id="408172"/>
    <lineage>
        <taxon>unclassified sequences</taxon>
        <taxon>metagenomes</taxon>
        <taxon>ecological metagenomes</taxon>
    </lineage>
</organism>
<dbReference type="SUPFAM" id="SSF51064">
    <property type="entry name" value="Head domain of nucleotide exchange factor GrpE"/>
    <property type="match status" value="1"/>
</dbReference>
<dbReference type="GO" id="GO:0006457">
    <property type="term" value="P:protein folding"/>
    <property type="evidence" value="ECO:0007669"/>
    <property type="project" value="InterPro"/>
</dbReference>
<dbReference type="InterPro" id="IPR009012">
    <property type="entry name" value="GrpE_head"/>
</dbReference>
<dbReference type="GO" id="GO:0042803">
    <property type="term" value="F:protein homodimerization activity"/>
    <property type="evidence" value="ECO:0007669"/>
    <property type="project" value="InterPro"/>
</dbReference>
<dbReference type="GO" id="GO:0000774">
    <property type="term" value="F:adenyl-nucleotide exchange factor activity"/>
    <property type="evidence" value="ECO:0007669"/>
    <property type="project" value="InterPro"/>
</dbReference>
<dbReference type="InterPro" id="IPR013805">
    <property type="entry name" value="GrpE_CC"/>
</dbReference>
<dbReference type="EMBL" id="UINC01093402">
    <property type="protein sequence ID" value="SVC47801.1"/>
    <property type="molecule type" value="Genomic_DNA"/>
</dbReference>
<dbReference type="Gene3D" id="2.30.22.10">
    <property type="entry name" value="Head domain of nucleotide exchange factor GrpE"/>
    <property type="match status" value="1"/>
</dbReference>
<gene>
    <name evidence="3" type="ORF">METZ01_LOCUS300655</name>
</gene>
<keyword evidence="2" id="KW-0143">Chaperone</keyword>
<dbReference type="PANTHER" id="PTHR21237">
    <property type="entry name" value="GRPE PROTEIN"/>
    <property type="match status" value="1"/>
</dbReference>
<sequence length="126" mass="14264">NYRRRIAQEMSRAHQRGQADLIRGFLEVLDDLQRVSGTEAKGTSVQTLIEGIELVEKKYQQELDLVGVESIDPLGEMFDPKFMEAMVTVSTEIPEEDGTVSEVFQRGYRISDELLRAAKVSVFKAK</sequence>
<accession>A0A382MKH5</accession>
<evidence type="ECO:0000313" key="3">
    <source>
        <dbReference type="EMBL" id="SVC47801.1"/>
    </source>
</evidence>
<feature type="non-terminal residue" evidence="3">
    <location>
        <position position="1"/>
    </location>
</feature>
<dbReference type="AlphaFoldDB" id="A0A382MKH5"/>
<dbReference type="PRINTS" id="PR00773">
    <property type="entry name" value="GRPEPROTEIN"/>
</dbReference>
<dbReference type="GO" id="GO:0051082">
    <property type="term" value="F:unfolded protein binding"/>
    <property type="evidence" value="ECO:0007669"/>
    <property type="project" value="TreeGrafter"/>
</dbReference>